<dbReference type="Gene3D" id="3.40.50.450">
    <property type="match status" value="1"/>
</dbReference>
<protein>
    <submittedName>
        <fullName evidence="3">Putative DNA processing protein DprA</fullName>
    </submittedName>
</protein>
<reference evidence="4" key="1">
    <citation type="submission" date="2010-08" db="EMBL/GenBank/DDBJ databases">
        <title>Complete sequence of Fibrobacter succinogenes subsp. succinogenes S85.</title>
        <authorList>
            <person name="Durkin A.S."/>
            <person name="Nelson K.E."/>
            <person name="Morrison M."/>
            <person name="Forsberg C.W."/>
            <person name="Wilson D.B."/>
            <person name="Russell J.B."/>
            <person name="Cann I.K.O."/>
            <person name="Mackie R.I."/>
            <person name="White B.A."/>
        </authorList>
    </citation>
    <scope>NUCLEOTIDE SEQUENCE [LARGE SCALE GENOMIC DNA]</scope>
    <source>
        <strain evidence="4">ATCC 19169 / S85</strain>
    </source>
</reference>
<dbReference type="eggNOG" id="COG0758">
    <property type="taxonomic scope" value="Bacteria"/>
</dbReference>
<dbReference type="InterPro" id="IPR057666">
    <property type="entry name" value="DrpA_SLOG"/>
</dbReference>
<name>D9S9U0_FIBSS</name>
<dbReference type="PANTHER" id="PTHR43022:SF1">
    <property type="entry name" value="PROTEIN SMF"/>
    <property type="match status" value="1"/>
</dbReference>
<dbReference type="KEGG" id="fsc:FSU_1258"/>
<dbReference type="HOGENOM" id="CLU_029601_3_0_0"/>
<dbReference type="AlphaFoldDB" id="D9S9U0"/>
<gene>
    <name evidence="3" type="ordered locus">FSU_1258</name>
</gene>
<comment type="similarity">
    <text evidence="1">Belongs to the DprA/Smf family.</text>
</comment>
<evidence type="ECO:0000313" key="4">
    <source>
        <dbReference type="Proteomes" id="UP000000517"/>
    </source>
</evidence>
<dbReference type="EMBL" id="CP002158">
    <property type="protein sequence ID" value="ADL26793.1"/>
    <property type="molecule type" value="Genomic_DNA"/>
</dbReference>
<dbReference type="Proteomes" id="UP000000517">
    <property type="component" value="Chromosome"/>
</dbReference>
<dbReference type="GO" id="GO:0009294">
    <property type="term" value="P:DNA-mediated transformation"/>
    <property type="evidence" value="ECO:0007669"/>
    <property type="project" value="InterPro"/>
</dbReference>
<sequence>MQRIFYMNTKEYKELLAYEFLWSKENSTLKKMSLTLNNGSLLASEKLKEEMFFDDAELYEIDNALKERSKAFSVLFKNDERFPKGLLNVKYPLGMFYYKGNLDLLKNVCVSVVGSRHVSPKGKIRTEKLIKELHSNTTIVSGLAKGVDTAALTTAISLGKKVIGVIGTPIDHYYPKENKELQDEIATNHLLISQVPLYKYDKQSFVTKKMYFPERNVVMAAISDATIIVEASETSGTHSQAKACFDLGKKLFILNSCFENHEITWPTKYLEKGAVRVRAITDIKILKD</sequence>
<organism evidence="3 4">
    <name type="scientific">Fibrobacter succinogenes (strain ATCC 19169 / S85)</name>
    <dbReference type="NCBI Taxonomy" id="59374"/>
    <lineage>
        <taxon>Bacteria</taxon>
        <taxon>Pseudomonadati</taxon>
        <taxon>Fibrobacterota</taxon>
        <taxon>Fibrobacteria</taxon>
        <taxon>Fibrobacterales</taxon>
        <taxon>Fibrobacteraceae</taxon>
        <taxon>Fibrobacter</taxon>
    </lineage>
</organism>
<dbReference type="STRING" id="59374.FSU_1258"/>
<proteinExistence type="inferred from homology"/>
<feature type="domain" description="Smf/DprA SLOG" evidence="2">
    <location>
        <begin position="74"/>
        <end position="283"/>
    </location>
</feature>
<dbReference type="PATRIC" id="fig|59374.8.peg.1216"/>
<evidence type="ECO:0000256" key="1">
    <source>
        <dbReference type="ARBA" id="ARBA00006525"/>
    </source>
</evidence>
<evidence type="ECO:0000259" key="2">
    <source>
        <dbReference type="Pfam" id="PF02481"/>
    </source>
</evidence>
<dbReference type="SUPFAM" id="SSF102405">
    <property type="entry name" value="MCP/YpsA-like"/>
    <property type="match status" value="1"/>
</dbReference>
<dbReference type="PANTHER" id="PTHR43022">
    <property type="entry name" value="PROTEIN SMF"/>
    <property type="match status" value="1"/>
</dbReference>
<evidence type="ECO:0000313" key="3">
    <source>
        <dbReference type="EMBL" id="ADL26793.1"/>
    </source>
</evidence>
<dbReference type="InterPro" id="IPR003488">
    <property type="entry name" value="DprA"/>
</dbReference>
<dbReference type="Pfam" id="PF02481">
    <property type="entry name" value="DNA_processg_A"/>
    <property type="match status" value="1"/>
</dbReference>
<accession>D9S9U0</accession>